<accession>A0AAD7FCQ2</accession>
<dbReference type="SUPFAM" id="SSF51101">
    <property type="entry name" value="Mannose-binding lectins"/>
    <property type="match status" value="1"/>
</dbReference>
<dbReference type="EMBL" id="JARKIF010000023">
    <property type="protein sequence ID" value="KAJ7616090.1"/>
    <property type="molecule type" value="Genomic_DNA"/>
</dbReference>
<proteinExistence type="predicted"/>
<evidence type="ECO:0000313" key="1">
    <source>
        <dbReference type="EMBL" id="KAJ7616090.1"/>
    </source>
</evidence>
<name>A0AAD7FCQ2_9AGAR</name>
<dbReference type="AlphaFoldDB" id="A0AAD7FCQ2"/>
<evidence type="ECO:0008006" key="3">
    <source>
        <dbReference type="Google" id="ProtNLM"/>
    </source>
</evidence>
<sequence>MSGLLLAPYNDSMRLGQGFNSFLQTPCVFDAVSVKLKETSSKSSRKSGRSEVPQVVSYSSRFVDKISDVTRSMNISSGSSIKHGTVTSSGNSLSVDENKFSASDLNAVVSVKVINQTTVLDDNAEFSPHKEVKVENNEEFFDVYGDCYISGFILGGDFHGIVSIKVLDATHTEAVKDQIKGRFNVGSKSGGGDFHLGGAYTSSVASSYGAELWQSETTISVSWSGGGQIKKPHEEWSIDLLFHAAAGFPARVAACPQRTWAILSRYDNNLSFLKWAQKQKIIARDFTSAQVYVADLLDTYMVYKNNLMRIQDVLTRPTAYTLGPGNRPVSLTVAALVEERALIKAEMRKIMRQIDELNLDPGKLRDIEIRAIESPEVWATRLPVLKEIMGMDLTSAAMQMAKKEALKGFFFVDDSGTVATPKPAPPTPTAAIPPPPPVVIPTTAAEGLIPSPPAELCTPGVKPTLMNEELAFVSDLANRTKYQAYRFDMRGGNLTHRLDYNDVLQLEETLTPAGWPKRFEVRFASWSPNNVVESAVTLYDNLRLFHGHEARPTREKLEIDLAPGEVINKVKIGTSKEGWGATGVSYFEVWTSKGQNVKAGSAEVSIAFVECEPPVGFKGLKGLYGSEGEILDRIGVIWGRD</sequence>
<dbReference type="InterPro" id="IPR036404">
    <property type="entry name" value="Jacalin-like_lectin_dom_sf"/>
</dbReference>
<comment type="caution">
    <text evidence="1">The sequence shown here is derived from an EMBL/GenBank/DDBJ whole genome shotgun (WGS) entry which is preliminary data.</text>
</comment>
<protein>
    <recommendedName>
        <fullName evidence="3">Jacalin-type lectin domain-containing protein</fullName>
    </recommendedName>
</protein>
<organism evidence="1 2">
    <name type="scientific">Roridomyces roridus</name>
    <dbReference type="NCBI Taxonomy" id="1738132"/>
    <lineage>
        <taxon>Eukaryota</taxon>
        <taxon>Fungi</taxon>
        <taxon>Dikarya</taxon>
        <taxon>Basidiomycota</taxon>
        <taxon>Agaricomycotina</taxon>
        <taxon>Agaricomycetes</taxon>
        <taxon>Agaricomycetidae</taxon>
        <taxon>Agaricales</taxon>
        <taxon>Marasmiineae</taxon>
        <taxon>Mycenaceae</taxon>
        <taxon>Roridomyces</taxon>
    </lineage>
</organism>
<dbReference type="Proteomes" id="UP001221142">
    <property type="component" value="Unassembled WGS sequence"/>
</dbReference>
<gene>
    <name evidence="1" type="ORF">FB45DRAFT_1107156</name>
</gene>
<reference evidence="1" key="1">
    <citation type="submission" date="2023-03" db="EMBL/GenBank/DDBJ databases">
        <title>Massive genome expansion in bonnet fungi (Mycena s.s.) driven by repeated elements and novel gene families across ecological guilds.</title>
        <authorList>
            <consortium name="Lawrence Berkeley National Laboratory"/>
            <person name="Harder C.B."/>
            <person name="Miyauchi S."/>
            <person name="Viragh M."/>
            <person name="Kuo A."/>
            <person name="Thoen E."/>
            <person name="Andreopoulos B."/>
            <person name="Lu D."/>
            <person name="Skrede I."/>
            <person name="Drula E."/>
            <person name="Henrissat B."/>
            <person name="Morin E."/>
            <person name="Kohler A."/>
            <person name="Barry K."/>
            <person name="LaButti K."/>
            <person name="Morin E."/>
            <person name="Salamov A."/>
            <person name="Lipzen A."/>
            <person name="Mereny Z."/>
            <person name="Hegedus B."/>
            <person name="Baldrian P."/>
            <person name="Stursova M."/>
            <person name="Weitz H."/>
            <person name="Taylor A."/>
            <person name="Grigoriev I.V."/>
            <person name="Nagy L.G."/>
            <person name="Martin F."/>
            <person name="Kauserud H."/>
        </authorList>
    </citation>
    <scope>NUCLEOTIDE SEQUENCE</scope>
    <source>
        <strain evidence="1">9284</strain>
    </source>
</reference>
<dbReference type="Gene3D" id="2.100.10.30">
    <property type="entry name" value="Jacalin-like lectin domain"/>
    <property type="match status" value="1"/>
</dbReference>
<keyword evidence="2" id="KW-1185">Reference proteome</keyword>
<evidence type="ECO:0000313" key="2">
    <source>
        <dbReference type="Proteomes" id="UP001221142"/>
    </source>
</evidence>